<dbReference type="GO" id="GO:0050660">
    <property type="term" value="F:flavin adenine dinucleotide binding"/>
    <property type="evidence" value="ECO:0007669"/>
    <property type="project" value="InterPro"/>
</dbReference>
<protein>
    <recommendedName>
        <fullName evidence="6">Glucose-methanol-choline oxidoreductase N-terminal domain-containing protein</fullName>
    </recommendedName>
</protein>
<dbReference type="Proteomes" id="UP001329430">
    <property type="component" value="Chromosome 8"/>
</dbReference>
<dbReference type="Pfam" id="PF00732">
    <property type="entry name" value="GMC_oxred_N"/>
    <property type="match status" value="1"/>
</dbReference>
<keyword evidence="8" id="KW-1185">Reference proteome</keyword>
<comment type="cofactor">
    <cofactor evidence="3">
        <name>FAD</name>
        <dbReference type="ChEBI" id="CHEBI:57692"/>
    </cofactor>
</comment>
<dbReference type="Pfam" id="PF05199">
    <property type="entry name" value="GMC_oxred_C"/>
    <property type="match status" value="1"/>
</dbReference>
<dbReference type="InterPro" id="IPR007867">
    <property type="entry name" value="GMC_OxRtase_C"/>
</dbReference>
<evidence type="ECO:0000256" key="4">
    <source>
        <dbReference type="RuleBase" id="RU003968"/>
    </source>
</evidence>
<dbReference type="Gene3D" id="3.50.50.60">
    <property type="entry name" value="FAD/NAD(P)-binding domain"/>
    <property type="match status" value="1"/>
</dbReference>
<feature type="chain" id="PRO_5042868579" description="Glucose-methanol-choline oxidoreductase N-terminal domain-containing protein" evidence="5">
    <location>
        <begin position="17"/>
        <end position="609"/>
    </location>
</feature>
<dbReference type="GO" id="GO:0016614">
    <property type="term" value="F:oxidoreductase activity, acting on CH-OH group of donors"/>
    <property type="evidence" value="ECO:0007669"/>
    <property type="project" value="InterPro"/>
</dbReference>
<evidence type="ECO:0000256" key="1">
    <source>
        <dbReference type="ARBA" id="ARBA00010790"/>
    </source>
</evidence>
<evidence type="ECO:0000256" key="2">
    <source>
        <dbReference type="PIRSR" id="PIRSR000137-1"/>
    </source>
</evidence>
<keyword evidence="5" id="KW-0732">Signal</keyword>
<dbReference type="PANTHER" id="PTHR11552:SF158">
    <property type="entry name" value="GH23626P-RELATED"/>
    <property type="match status" value="1"/>
</dbReference>
<dbReference type="InterPro" id="IPR012132">
    <property type="entry name" value="GMC_OxRdtase"/>
</dbReference>
<feature type="binding site" evidence="3">
    <location>
        <position position="279"/>
    </location>
    <ligand>
        <name>FAD</name>
        <dbReference type="ChEBI" id="CHEBI:57692"/>
    </ligand>
</feature>
<dbReference type="Gene3D" id="3.30.560.10">
    <property type="entry name" value="Glucose Oxidase, domain 3"/>
    <property type="match status" value="1"/>
</dbReference>
<proteinExistence type="inferred from homology"/>
<dbReference type="SUPFAM" id="SSF51905">
    <property type="entry name" value="FAD/NAD(P)-binding domain"/>
    <property type="match status" value="1"/>
</dbReference>
<feature type="active site" description="Proton donor" evidence="2">
    <location>
        <position position="546"/>
    </location>
</feature>
<accession>A0AAN7ZEM5</accession>
<dbReference type="InterPro" id="IPR036188">
    <property type="entry name" value="FAD/NAD-bd_sf"/>
</dbReference>
<feature type="domain" description="Glucose-methanol-choline oxidoreductase N-terminal" evidence="6">
    <location>
        <begin position="143"/>
        <end position="166"/>
    </location>
</feature>
<comment type="caution">
    <text evidence="7">The sequence shown here is derived from an EMBL/GenBank/DDBJ whole genome shotgun (WGS) entry which is preliminary data.</text>
</comment>
<evidence type="ECO:0000313" key="8">
    <source>
        <dbReference type="Proteomes" id="UP001329430"/>
    </source>
</evidence>
<gene>
    <name evidence="7" type="ORF">RI129_011448</name>
</gene>
<feature type="signal peptide" evidence="5">
    <location>
        <begin position="1"/>
        <end position="16"/>
    </location>
</feature>
<dbReference type="PROSITE" id="PS00623">
    <property type="entry name" value="GMC_OXRED_1"/>
    <property type="match status" value="1"/>
</dbReference>
<evidence type="ECO:0000313" key="7">
    <source>
        <dbReference type="EMBL" id="KAK5640637.1"/>
    </source>
</evidence>
<evidence type="ECO:0000259" key="6">
    <source>
        <dbReference type="PROSITE" id="PS00623"/>
    </source>
</evidence>
<name>A0AAN7ZEM5_9COLE</name>
<feature type="active site" description="Proton acceptor" evidence="2">
    <location>
        <position position="590"/>
    </location>
</feature>
<dbReference type="SUPFAM" id="SSF54373">
    <property type="entry name" value="FAD-linked reductases, C-terminal domain"/>
    <property type="match status" value="1"/>
</dbReference>
<sequence>MLTVTAICLFFALSFGQNAKSSLTDYYVKLIREEASRAYNRPWPKDAHQQAPRSTDITDYGTFDHIIVGAGSSGAVIANRLSEDGFRNVLLLEAGGYSNNFSDIPSMMCYTVGMEEYNWGYLSVPQTTSCLGLQNRQCPLHRGKGIGGSSLLNGLLYIRGNKRDYDNWYRQGNDGWSYRDVLPYFKKSENFSEGDPRYHGQNGLLNVEVPKPINPQIDAFLEANRYLGRKELDYNGEEQVGFGRSPLNIRHGKRESSGHAFLLPIRKRKNLKILTHSYVTKILINNEKKATGVLFTKKGKTYVARSRKDIVISAGVFGSPQLLMLSGIGPRVQLEHMGIEVVENLPVGEQLFDHTSFFNLNFETNHTQPRPSLEEDIDDYLNETGRFLNPFNLQAIAFMTTKYARNPAHPDFEVMLLPSISSNEVTNKFWNIRDDLLDTNNNPQSTFSMIGILLRPKSRGYLRLKSKNPFDYPIINPNGLSDSTGEDIDRLYEGIKLIMEMIDTPPFRKLNTRLSYAPLPNCKSLRYLSRDYWHCFIRHFSAAIFHPIGTCKMGTHPLRGAVVNPELKVFGVANLRVADTSIFPLSTSGHTSAPAMMVGEKAADLIKSS</sequence>
<evidence type="ECO:0000256" key="5">
    <source>
        <dbReference type="SAM" id="SignalP"/>
    </source>
</evidence>
<reference evidence="7 8" key="1">
    <citation type="journal article" date="2024" name="Insects">
        <title>An Improved Chromosome-Level Genome Assembly of the Firefly Pyrocoelia pectoralis.</title>
        <authorList>
            <person name="Fu X."/>
            <person name="Meyer-Rochow V.B."/>
            <person name="Ballantyne L."/>
            <person name="Zhu X."/>
        </authorList>
    </citation>
    <scope>NUCLEOTIDE SEQUENCE [LARGE SCALE GENOMIC DNA]</scope>
    <source>
        <strain evidence="7">XCY_ONT2</strain>
    </source>
</reference>
<keyword evidence="3 4" id="KW-0274">FAD</keyword>
<dbReference type="InterPro" id="IPR000172">
    <property type="entry name" value="GMC_OxRdtase_N"/>
</dbReference>
<organism evidence="7 8">
    <name type="scientific">Pyrocoelia pectoralis</name>
    <dbReference type="NCBI Taxonomy" id="417401"/>
    <lineage>
        <taxon>Eukaryota</taxon>
        <taxon>Metazoa</taxon>
        <taxon>Ecdysozoa</taxon>
        <taxon>Arthropoda</taxon>
        <taxon>Hexapoda</taxon>
        <taxon>Insecta</taxon>
        <taxon>Pterygota</taxon>
        <taxon>Neoptera</taxon>
        <taxon>Endopterygota</taxon>
        <taxon>Coleoptera</taxon>
        <taxon>Polyphaga</taxon>
        <taxon>Elateriformia</taxon>
        <taxon>Elateroidea</taxon>
        <taxon>Lampyridae</taxon>
        <taxon>Lampyrinae</taxon>
        <taxon>Pyrocoelia</taxon>
    </lineage>
</organism>
<dbReference type="AlphaFoldDB" id="A0AAN7ZEM5"/>
<keyword evidence="4" id="KW-0285">Flavoprotein</keyword>
<comment type="similarity">
    <text evidence="1 4">Belongs to the GMC oxidoreductase family.</text>
</comment>
<dbReference type="EMBL" id="JAVRBK010000008">
    <property type="protein sequence ID" value="KAK5640637.1"/>
    <property type="molecule type" value="Genomic_DNA"/>
</dbReference>
<evidence type="ECO:0000256" key="3">
    <source>
        <dbReference type="PIRSR" id="PIRSR000137-2"/>
    </source>
</evidence>
<dbReference type="PANTHER" id="PTHR11552">
    <property type="entry name" value="GLUCOSE-METHANOL-CHOLINE GMC OXIDOREDUCTASE"/>
    <property type="match status" value="1"/>
</dbReference>
<dbReference type="PIRSF" id="PIRSF000137">
    <property type="entry name" value="Alcohol_oxidase"/>
    <property type="match status" value="1"/>
</dbReference>